<evidence type="ECO:0000256" key="1">
    <source>
        <dbReference type="ARBA" id="ARBA00023125"/>
    </source>
</evidence>
<dbReference type="InterPro" id="IPR000424">
    <property type="entry name" value="Primosome_PriB/ssb"/>
</dbReference>
<dbReference type="Gene3D" id="2.40.50.140">
    <property type="entry name" value="Nucleic acid-binding proteins"/>
    <property type="match status" value="1"/>
</dbReference>
<accession>A0A7L7Z5Q4</accession>
<keyword evidence="1 2" id="KW-0238">DNA-binding</keyword>
<protein>
    <recommendedName>
        <fullName evidence="5">Single-stranded DNA-binding protein</fullName>
    </recommendedName>
</protein>
<dbReference type="EMBL" id="CP061274">
    <property type="protein sequence ID" value="QOD45027.1"/>
    <property type="molecule type" value="Genomic_DNA"/>
</dbReference>
<dbReference type="RefSeq" id="WP_191148922.1">
    <property type="nucleotide sequence ID" value="NZ_CP061274.1"/>
</dbReference>
<evidence type="ECO:0000313" key="3">
    <source>
        <dbReference type="EMBL" id="QOD45027.1"/>
    </source>
</evidence>
<evidence type="ECO:0008006" key="5">
    <source>
        <dbReference type="Google" id="ProtNLM"/>
    </source>
</evidence>
<dbReference type="KEGG" id="czh:H9X71_06905"/>
<dbReference type="PROSITE" id="PS50935">
    <property type="entry name" value="SSB"/>
    <property type="match status" value="1"/>
</dbReference>
<proteinExistence type="predicted"/>
<organism evidence="3 4">
    <name type="scientific">Clavibacter zhangzhiyongii</name>
    <dbReference type="NCBI Taxonomy" id="2768071"/>
    <lineage>
        <taxon>Bacteria</taxon>
        <taxon>Bacillati</taxon>
        <taxon>Actinomycetota</taxon>
        <taxon>Actinomycetes</taxon>
        <taxon>Micrococcales</taxon>
        <taxon>Microbacteriaceae</taxon>
        <taxon>Clavibacter</taxon>
    </lineage>
</organism>
<evidence type="ECO:0000313" key="4">
    <source>
        <dbReference type="Proteomes" id="UP000516660"/>
    </source>
</evidence>
<sequence length="126" mass="12837">MRRAREGEDEPVGITTAVTLHGHVLRPPRRIRTAEGWEVATVVVGAPGHDARDVGEGIVAVCMGPGAVAAASSLTTGAEVVVQGRLAARRGGLPADDAVELVADALLVRRVASAGSGLPPEPRIAP</sequence>
<reference evidence="3 4" key="1">
    <citation type="submission" date="2020-08" db="EMBL/GenBank/DDBJ databases">
        <title>Description of Clavibacter zhangzhiyonge sp. nov., a phytopathogenic actinobacterium isolated from barley seeds, causing leaf brown spot and decline.</title>
        <authorList>
            <person name="Tian Q."/>
            <person name="Chuan J."/>
            <person name="Zhao W."/>
            <person name="Li X."/>
        </authorList>
    </citation>
    <scope>NUCLEOTIDE SEQUENCE [LARGE SCALE GENOMIC DNA]</scope>
    <source>
        <strain evidence="3 4">DM1</strain>
    </source>
</reference>
<dbReference type="AlphaFoldDB" id="A0A7L7Z5Q4"/>
<name>A0A7L7Z5Q4_9MICO</name>
<keyword evidence="4" id="KW-1185">Reference proteome</keyword>
<dbReference type="Proteomes" id="UP000516660">
    <property type="component" value="Chromosome"/>
</dbReference>
<dbReference type="InterPro" id="IPR012340">
    <property type="entry name" value="NA-bd_OB-fold"/>
</dbReference>
<dbReference type="GO" id="GO:0003697">
    <property type="term" value="F:single-stranded DNA binding"/>
    <property type="evidence" value="ECO:0007669"/>
    <property type="project" value="InterPro"/>
</dbReference>
<gene>
    <name evidence="3" type="ORF">H9X71_06905</name>
</gene>
<evidence type="ECO:0000256" key="2">
    <source>
        <dbReference type="PROSITE-ProRule" id="PRU00252"/>
    </source>
</evidence>